<feature type="non-terminal residue" evidence="2">
    <location>
        <position position="158"/>
    </location>
</feature>
<dbReference type="Pfam" id="PF00622">
    <property type="entry name" value="SPRY"/>
    <property type="match status" value="1"/>
</dbReference>
<dbReference type="PRINTS" id="PR01407">
    <property type="entry name" value="BUTYPHLNCDUF"/>
</dbReference>
<keyword evidence="3" id="KW-1185">Reference proteome</keyword>
<feature type="non-terminal residue" evidence="2">
    <location>
        <position position="1"/>
    </location>
</feature>
<dbReference type="Proteomes" id="UP000653271">
    <property type="component" value="Unassembled WGS sequence"/>
</dbReference>
<sequence>DVTLDPDTAHPRLVLSPDLRSVRWEYGLGEPPGHHPRRFVSEPCVLGRPAFSSGRHSWVVDVAAGQFCAVGVSRESLGGGGGPLRFEPEAGVWGLQQWGFRNRALTRPPTPLELPRAPRRIRVCLDYEWGEVAFRDGDSRALIFAFPPASFAGERVRP</sequence>
<organism evidence="2 3">
    <name type="scientific">Piaya cayana</name>
    <name type="common">Common squirrel cuckoo</name>
    <dbReference type="NCBI Taxonomy" id="33601"/>
    <lineage>
        <taxon>Eukaryota</taxon>
        <taxon>Metazoa</taxon>
        <taxon>Chordata</taxon>
        <taxon>Craniata</taxon>
        <taxon>Vertebrata</taxon>
        <taxon>Euteleostomi</taxon>
        <taxon>Archelosauria</taxon>
        <taxon>Archosauria</taxon>
        <taxon>Dinosauria</taxon>
        <taxon>Saurischia</taxon>
        <taxon>Theropoda</taxon>
        <taxon>Coelurosauria</taxon>
        <taxon>Aves</taxon>
        <taxon>Neognathae</taxon>
        <taxon>Neoaves</taxon>
        <taxon>Otidimorphae</taxon>
        <taxon>Cuculiformes</taxon>
        <taxon>Coccyzidae</taxon>
        <taxon>Piaya</taxon>
    </lineage>
</organism>
<dbReference type="InterPro" id="IPR003877">
    <property type="entry name" value="SPRY_dom"/>
</dbReference>
<name>A0A850WV85_PIACA</name>
<dbReference type="InterPro" id="IPR001870">
    <property type="entry name" value="B30.2/SPRY"/>
</dbReference>
<feature type="domain" description="B30.2/SPRY" evidence="1">
    <location>
        <begin position="1"/>
        <end position="158"/>
    </location>
</feature>
<dbReference type="PROSITE" id="PS50188">
    <property type="entry name" value="B302_SPRY"/>
    <property type="match status" value="1"/>
</dbReference>
<evidence type="ECO:0000313" key="2">
    <source>
        <dbReference type="EMBL" id="NWH74220.1"/>
    </source>
</evidence>
<dbReference type="EMBL" id="WAAB01009927">
    <property type="protein sequence ID" value="NWH74220.1"/>
    <property type="molecule type" value="Genomic_DNA"/>
</dbReference>
<dbReference type="Gene3D" id="2.60.120.920">
    <property type="match status" value="1"/>
</dbReference>
<dbReference type="InterPro" id="IPR043136">
    <property type="entry name" value="B30.2/SPRY_sf"/>
</dbReference>
<accession>A0A850WV85</accession>
<evidence type="ECO:0000313" key="3">
    <source>
        <dbReference type="Proteomes" id="UP000653271"/>
    </source>
</evidence>
<comment type="caution">
    <text evidence="2">The sequence shown here is derived from an EMBL/GenBank/DDBJ whole genome shotgun (WGS) entry which is preliminary data.</text>
</comment>
<gene>
    <name evidence="2" type="primary">Btn1a1_2</name>
    <name evidence="2" type="ORF">PIACAY_R07963</name>
</gene>
<reference evidence="2" key="1">
    <citation type="submission" date="2019-09" db="EMBL/GenBank/DDBJ databases">
        <title>Bird 10,000 Genomes (B10K) Project - Family phase.</title>
        <authorList>
            <person name="Zhang G."/>
        </authorList>
    </citation>
    <scope>NUCLEOTIDE SEQUENCE</scope>
    <source>
        <strain evidence="2">B10K-DU-008-47</strain>
        <tissue evidence="2">Mixed tissue sample</tissue>
    </source>
</reference>
<protein>
    <submittedName>
        <fullName evidence="2">BT1A1 protein</fullName>
    </submittedName>
</protein>
<dbReference type="OrthoDB" id="9986391at2759"/>
<dbReference type="InterPro" id="IPR013320">
    <property type="entry name" value="ConA-like_dom_sf"/>
</dbReference>
<dbReference type="InterPro" id="IPR003879">
    <property type="entry name" value="Butyrophylin_SPRY"/>
</dbReference>
<dbReference type="InterPro" id="IPR006574">
    <property type="entry name" value="PRY"/>
</dbReference>
<dbReference type="SUPFAM" id="SSF49899">
    <property type="entry name" value="Concanavalin A-like lectins/glucanases"/>
    <property type="match status" value="1"/>
</dbReference>
<evidence type="ECO:0000259" key="1">
    <source>
        <dbReference type="PROSITE" id="PS50188"/>
    </source>
</evidence>
<proteinExistence type="predicted"/>
<dbReference type="PANTHER" id="PTHR24103">
    <property type="entry name" value="E3 UBIQUITIN-PROTEIN LIGASE TRIM"/>
    <property type="match status" value="1"/>
</dbReference>
<dbReference type="SMART" id="SM00589">
    <property type="entry name" value="PRY"/>
    <property type="match status" value="1"/>
</dbReference>
<dbReference type="InterPro" id="IPR050143">
    <property type="entry name" value="TRIM/RBCC"/>
</dbReference>
<dbReference type="Pfam" id="PF13765">
    <property type="entry name" value="PRY"/>
    <property type="match status" value="1"/>
</dbReference>
<dbReference type="AlphaFoldDB" id="A0A850WV85"/>